<gene>
    <name evidence="5" type="ORF">V5J35_000110</name>
</gene>
<evidence type="ECO:0000313" key="5">
    <source>
        <dbReference type="EMBL" id="MET4754918.1"/>
    </source>
</evidence>
<keyword evidence="6" id="KW-1185">Reference proteome</keyword>
<sequence>MNRPADPEYDSRLLEEMAALARLVDGAWHLACSTNESDDREMDEQTWVTLRDEALASLGQSPVMEQLKTRFHLNNWELALAGLCALPQLDPRYQKVFADLNPAGQPVACLELLLNLLCPAPHRKRQWLRDLLDDSSLFRWRLLRFADDNVSEAYVLTTPLWLSPDLLMRLMGSDACDLASADECLTRLAVVEHPCPPVTDQRPPSSAALVQLQGETGSGRRTFAQTVAEGRPVFQLDGERLMQHSDYTRVLVDCLCHISLHGGELLWPGGMTLLREKTALSALLVEWLGITGSRCWLVEAEESSWPPALAPLLPVTIRFDRPDREHCAALWQAMAGYYLSDNYLSDSDPADPSLWATVAEHYQLLPGTMLQVVLSLQARTDDQPLTTSVVFRECLNQTPATLSGLATRVTPVYGLDDVIVNDDTHRHLQEIIHRYQQRENLYKQKLCATRGLLALFWGKPGTGKTMVAEALSDALNLPLYKANLASISSKWIGETEKHLAALFDDAERHNGLLFFDEADAVFSRRSQVESSHDKNANLGVSYLLQRMEHFHGLLVLATNFKGNLDPAFMRRMHFSVEFTQPDADDRLSIWRHWLGKVQADSDLDEAWLATQLELSGAQIRNIVQHSASQAIGTGTGMISRDILARAIYRESQKNDNSFLMSTRLASWHDLKLSGDPADRQMNDQESWHE</sequence>
<dbReference type="InterPro" id="IPR027417">
    <property type="entry name" value="P-loop_NTPase"/>
</dbReference>
<dbReference type="EMBL" id="JBEWTB010000001">
    <property type="protein sequence ID" value="MET4754918.1"/>
    <property type="molecule type" value="Genomic_DNA"/>
</dbReference>
<evidence type="ECO:0000256" key="3">
    <source>
        <dbReference type="ARBA" id="ARBA00022840"/>
    </source>
</evidence>
<evidence type="ECO:0000313" key="6">
    <source>
        <dbReference type="Proteomes" id="UP001549366"/>
    </source>
</evidence>
<evidence type="ECO:0000256" key="1">
    <source>
        <dbReference type="ARBA" id="ARBA00006914"/>
    </source>
</evidence>
<dbReference type="PANTHER" id="PTHR23073">
    <property type="entry name" value="26S PROTEASOME REGULATORY SUBUNIT"/>
    <property type="match status" value="1"/>
</dbReference>
<dbReference type="Pfam" id="PF00004">
    <property type="entry name" value="AAA"/>
    <property type="match status" value="1"/>
</dbReference>
<proteinExistence type="inferred from homology"/>
<dbReference type="Pfam" id="PF22977">
    <property type="entry name" value="WHD"/>
    <property type="match status" value="1"/>
</dbReference>
<dbReference type="InterPro" id="IPR054472">
    <property type="entry name" value="WHD"/>
</dbReference>
<dbReference type="SUPFAM" id="SSF52540">
    <property type="entry name" value="P-loop containing nucleoside triphosphate hydrolases"/>
    <property type="match status" value="1"/>
</dbReference>
<organism evidence="5 6">
    <name type="scientific">Endozoicomonas lisbonensis</name>
    <dbReference type="NCBI Taxonomy" id="3120522"/>
    <lineage>
        <taxon>Bacteria</taxon>
        <taxon>Pseudomonadati</taxon>
        <taxon>Pseudomonadota</taxon>
        <taxon>Gammaproteobacteria</taxon>
        <taxon>Oceanospirillales</taxon>
        <taxon>Endozoicomonadaceae</taxon>
        <taxon>Endozoicomonas</taxon>
    </lineage>
</organism>
<feature type="domain" description="AAA+ ATPase" evidence="4">
    <location>
        <begin position="450"/>
        <end position="578"/>
    </location>
</feature>
<dbReference type="Gene3D" id="1.10.8.60">
    <property type="match status" value="1"/>
</dbReference>
<dbReference type="CDD" id="cd19481">
    <property type="entry name" value="RecA-like_protease"/>
    <property type="match status" value="1"/>
</dbReference>
<dbReference type="SMART" id="SM00382">
    <property type="entry name" value="AAA"/>
    <property type="match status" value="1"/>
</dbReference>
<dbReference type="InterPro" id="IPR003593">
    <property type="entry name" value="AAA+_ATPase"/>
</dbReference>
<comment type="caution">
    <text evidence="5">The sequence shown here is derived from an EMBL/GenBank/DDBJ whole genome shotgun (WGS) entry which is preliminary data.</text>
</comment>
<name>A0ABV2SDA0_9GAMM</name>
<dbReference type="InterPro" id="IPR003959">
    <property type="entry name" value="ATPase_AAA_core"/>
</dbReference>
<reference evidence="5 6" key="1">
    <citation type="submission" date="2024-06" db="EMBL/GenBank/DDBJ databases">
        <title>Genomic Encyclopedia of Type Strains, Phase V (KMG-V): Genome sequencing to study the core and pangenomes of soil and plant-associated prokaryotes.</title>
        <authorList>
            <person name="Whitman W."/>
        </authorList>
    </citation>
    <scope>NUCLEOTIDE SEQUENCE [LARGE SCALE GENOMIC DNA]</scope>
    <source>
        <strain evidence="5 6">NE40</strain>
    </source>
</reference>
<keyword evidence="2" id="KW-0547">Nucleotide-binding</keyword>
<dbReference type="Gene3D" id="3.40.50.300">
    <property type="entry name" value="P-loop containing nucleotide triphosphate hydrolases"/>
    <property type="match status" value="1"/>
</dbReference>
<dbReference type="RefSeq" id="WP_354011513.1">
    <property type="nucleotide sequence ID" value="NZ_JBEWTA010000003.1"/>
</dbReference>
<protein>
    <submittedName>
        <fullName evidence="5">AAA+ superfamily predicted ATPase</fullName>
    </submittedName>
</protein>
<dbReference type="Proteomes" id="UP001549366">
    <property type="component" value="Unassembled WGS sequence"/>
</dbReference>
<comment type="similarity">
    <text evidence="1">Belongs to the AAA ATPase family.</text>
</comment>
<dbReference type="InterPro" id="IPR050221">
    <property type="entry name" value="26S_Proteasome_ATPase"/>
</dbReference>
<accession>A0ABV2SDA0</accession>
<evidence type="ECO:0000256" key="2">
    <source>
        <dbReference type="ARBA" id="ARBA00022741"/>
    </source>
</evidence>
<keyword evidence="3" id="KW-0067">ATP-binding</keyword>
<evidence type="ECO:0000259" key="4">
    <source>
        <dbReference type="SMART" id="SM00382"/>
    </source>
</evidence>